<sequence>MGPRNMPRGIAFNCEVSYSVTNLDSALTMLMGVYVYEEKAVKDTKKIALKNATGQETLGEAVVEANDSLTPAVGHCKSTVSGEAAAGSGHDITLPSNSTDI</sequence>
<reference evidence="2 3" key="1">
    <citation type="journal article" date="2021" name="Elife">
        <title>Chloroplast acquisition without the gene transfer in kleptoplastic sea slugs, Plakobranchus ocellatus.</title>
        <authorList>
            <person name="Maeda T."/>
            <person name="Takahashi S."/>
            <person name="Yoshida T."/>
            <person name="Shimamura S."/>
            <person name="Takaki Y."/>
            <person name="Nagai Y."/>
            <person name="Toyoda A."/>
            <person name="Suzuki Y."/>
            <person name="Arimoto A."/>
            <person name="Ishii H."/>
            <person name="Satoh N."/>
            <person name="Nishiyama T."/>
            <person name="Hasebe M."/>
            <person name="Maruyama T."/>
            <person name="Minagawa J."/>
            <person name="Obokata J."/>
            <person name="Shigenobu S."/>
        </authorList>
    </citation>
    <scope>NUCLEOTIDE SEQUENCE [LARGE SCALE GENOMIC DNA]</scope>
</reference>
<protein>
    <submittedName>
        <fullName evidence="2">Uncharacterized protein</fullName>
    </submittedName>
</protein>
<organism evidence="2 3">
    <name type="scientific">Elysia marginata</name>
    <dbReference type="NCBI Taxonomy" id="1093978"/>
    <lineage>
        <taxon>Eukaryota</taxon>
        <taxon>Metazoa</taxon>
        <taxon>Spiralia</taxon>
        <taxon>Lophotrochozoa</taxon>
        <taxon>Mollusca</taxon>
        <taxon>Gastropoda</taxon>
        <taxon>Heterobranchia</taxon>
        <taxon>Euthyneura</taxon>
        <taxon>Panpulmonata</taxon>
        <taxon>Sacoglossa</taxon>
        <taxon>Placobranchoidea</taxon>
        <taxon>Plakobranchidae</taxon>
        <taxon>Elysia</taxon>
    </lineage>
</organism>
<dbReference type="EMBL" id="BMAT01003797">
    <property type="protein sequence ID" value="GFR62539.1"/>
    <property type="molecule type" value="Genomic_DNA"/>
</dbReference>
<dbReference type="Proteomes" id="UP000762676">
    <property type="component" value="Unassembled WGS sequence"/>
</dbReference>
<evidence type="ECO:0000256" key="1">
    <source>
        <dbReference type="SAM" id="MobiDB-lite"/>
    </source>
</evidence>
<comment type="caution">
    <text evidence="2">The sequence shown here is derived from an EMBL/GenBank/DDBJ whole genome shotgun (WGS) entry which is preliminary data.</text>
</comment>
<evidence type="ECO:0000313" key="3">
    <source>
        <dbReference type="Proteomes" id="UP000762676"/>
    </source>
</evidence>
<dbReference type="AlphaFoldDB" id="A0AAV4ENU6"/>
<feature type="region of interest" description="Disordered" evidence="1">
    <location>
        <begin position="81"/>
        <end position="101"/>
    </location>
</feature>
<keyword evidence="3" id="KW-1185">Reference proteome</keyword>
<gene>
    <name evidence="2" type="ORF">ElyMa_001874400</name>
</gene>
<evidence type="ECO:0000313" key="2">
    <source>
        <dbReference type="EMBL" id="GFR62539.1"/>
    </source>
</evidence>
<accession>A0AAV4ENU6</accession>
<proteinExistence type="predicted"/>
<name>A0AAV4ENU6_9GAST</name>